<dbReference type="RefSeq" id="WP_062152744.1">
    <property type="nucleotide sequence ID" value="NZ_CP012373.2"/>
</dbReference>
<dbReference type="PANTHER" id="PTHR46743">
    <property type="entry name" value="TEICHOIC ACIDS EXPORT ATP-BINDING PROTEIN TAGH"/>
    <property type="match status" value="1"/>
</dbReference>
<dbReference type="GO" id="GO:0016020">
    <property type="term" value="C:membrane"/>
    <property type="evidence" value="ECO:0007669"/>
    <property type="project" value="InterPro"/>
</dbReference>
<dbReference type="PROSITE" id="PS00211">
    <property type="entry name" value="ABC_TRANSPORTER_1"/>
    <property type="match status" value="1"/>
</dbReference>
<dbReference type="InterPro" id="IPR003593">
    <property type="entry name" value="AAA+_ATPase"/>
</dbReference>
<dbReference type="Gene3D" id="2.70.50.60">
    <property type="entry name" value="abc- transporter (atp binding component) like domain"/>
    <property type="match status" value="1"/>
</dbReference>
<dbReference type="Pfam" id="PF14524">
    <property type="entry name" value="Wzt_C"/>
    <property type="match status" value="1"/>
</dbReference>
<dbReference type="CDD" id="cd03220">
    <property type="entry name" value="ABC_KpsT_Wzt"/>
    <property type="match status" value="1"/>
</dbReference>
<dbReference type="InterPro" id="IPR017871">
    <property type="entry name" value="ABC_transporter-like_CS"/>
</dbReference>
<keyword evidence="3" id="KW-0547">Nucleotide-binding</keyword>
<keyword evidence="2" id="KW-0813">Transport</keyword>
<dbReference type="InterPro" id="IPR029439">
    <property type="entry name" value="Wzt_C"/>
</dbReference>
<dbReference type="Pfam" id="PF00005">
    <property type="entry name" value="ABC_tran"/>
    <property type="match status" value="1"/>
</dbReference>
<dbReference type="SMART" id="SM00382">
    <property type="entry name" value="AAA"/>
    <property type="match status" value="1"/>
</dbReference>
<evidence type="ECO:0000256" key="4">
    <source>
        <dbReference type="ARBA" id="ARBA00022840"/>
    </source>
</evidence>
<accession>A0A2N9YGD6</accession>
<evidence type="ECO:0000259" key="5">
    <source>
        <dbReference type="PROSITE" id="PS50893"/>
    </source>
</evidence>
<dbReference type="InterPro" id="IPR027417">
    <property type="entry name" value="P-loop_NTPase"/>
</dbReference>
<sequence length="402" mass="43949">MQVIRLENVNKTYSYYAHGVDRLLEILTKRRHHEEFVALHPLNLTIEHGQVIGVIGNNGAGKSTLLKIIAGTLSPDKGTSHVLGRVSALLELGGGFHPDMTGRENVYLNGTMMGLTIPEIDKLYHAIVEFAGIQEFMDHPVKTYSSGMFVRLAFAVATCTEPDILIVDEALSVGDGGFARKSFNRIMQFKQAGKTILFCSHSMYQIEAICDRVIWLEQGQIKMDGVPSSVVSAYTESLSQNVNAQLNTATTPVENATTSTFVEGTAKIKEVSVMADGVTEKKLDIFSLHSELCVTVKFTSDISLASPTVGVLVINADGRFITSAGTQHDGLQIQRDAKGNATVRVTFPKLALLKGEYWIDVFLLCENAIHVYDHASAVATLNVRQQGLEQGVVSLPRQWAQI</sequence>
<dbReference type="PROSITE" id="PS50893">
    <property type="entry name" value="ABC_TRANSPORTER_2"/>
    <property type="match status" value="1"/>
</dbReference>
<dbReference type="InterPro" id="IPR015860">
    <property type="entry name" value="ABC_transpr_TagH-like"/>
</dbReference>
<dbReference type="STRING" id="288004.AL038_10855"/>
<dbReference type="AlphaFoldDB" id="A0A2N9YGD6"/>
<keyword evidence="7" id="KW-1185">Reference proteome</keyword>
<evidence type="ECO:0000256" key="3">
    <source>
        <dbReference type="ARBA" id="ARBA00022741"/>
    </source>
</evidence>
<protein>
    <submittedName>
        <fullName evidence="6">ATP-binding cassette domain-containing protein</fullName>
    </submittedName>
</protein>
<dbReference type="CDD" id="cd10147">
    <property type="entry name" value="Wzt_C-like"/>
    <property type="match status" value="1"/>
</dbReference>
<comment type="similarity">
    <text evidence="1">Belongs to the ABC transporter superfamily.</text>
</comment>
<dbReference type="InterPro" id="IPR050683">
    <property type="entry name" value="Bact_Polysacc_Export_ATP-bd"/>
</dbReference>
<dbReference type="InterPro" id="IPR003439">
    <property type="entry name" value="ABC_transporter-like_ATP-bd"/>
</dbReference>
<keyword evidence="4 6" id="KW-0067">ATP-binding</keyword>
<dbReference type="GO" id="GO:0005524">
    <property type="term" value="F:ATP binding"/>
    <property type="evidence" value="ECO:0007669"/>
    <property type="project" value="UniProtKB-KW"/>
</dbReference>
<dbReference type="PANTHER" id="PTHR46743:SF2">
    <property type="entry name" value="TEICHOIC ACIDS EXPORT ATP-BINDING PROTEIN TAGH"/>
    <property type="match status" value="1"/>
</dbReference>
<reference evidence="7" key="1">
    <citation type="submission" date="2016-12" db="EMBL/GenBank/DDBJ databases">
        <title>Complete Genome Sequence of Beggiatoa leptomitiformis D-401.</title>
        <authorList>
            <person name="Fomenkov A."/>
            <person name="Vincze T."/>
            <person name="Grabovich M."/>
            <person name="Anton B.P."/>
            <person name="Dubinina G."/>
            <person name="Orlova M."/>
            <person name="Belousova E."/>
            <person name="Roberts R.J."/>
        </authorList>
    </citation>
    <scope>NUCLEOTIDE SEQUENCE [LARGE SCALE GENOMIC DNA]</scope>
    <source>
        <strain evidence="7">D-401</strain>
    </source>
</reference>
<gene>
    <name evidence="6" type="ORF">BLE401_13415</name>
</gene>
<dbReference type="GO" id="GO:0140359">
    <property type="term" value="F:ABC-type transporter activity"/>
    <property type="evidence" value="ECO:0007669"/>
    <property type="project" value="InterPro"/>
</dbReference>
<dbReference type="Gene3D" id="3.40.50.300">
    <property type="entry name" value="P-loop containing nucleotide triphosphate hydrolases"/>
    <property type="match status" value="1"/>
</dbReference>
<evidence type="ECO:0000313" key="7">
    <source>
        <dbReference type="Proteomes" id="UP000234271"/>
    </source>
</evidence>
<proteinExistence type="inferred from homology"/>
<dbReference type="Proteomes" id="UP000234271">
    <property type="component" value="Chromosome"/>
</dbReference>
<evidence type="ECO:0000256" key="2">
    <source>
        <dbReference type="ARBA" id="ARBA00022448"/>
    </source>
</evidence>
<feature type="domain" description="ABC transporter" evidence="5">
    <location>
        <begin position="4"/>
        <end position="243"/>
    </location>
</feature>
<dbReference type="KEGG" id="blep:AL038_10855"/>
<dbReference type="EMBL" id="CP018889">
    <property type="protein sequence ID" value="AUI69588.1"/>
    <property type="molecule type" value="Genomic_DNA"/>
</dbReference>
<dbReference type="GO" id="GO:0016887">
    <property type="term" value="F:ATP hydrolysis activity"/>
    <property type="evidence" value="ECO:0007669"/>
    <property type="project" value="InterPro"/>
</dbReference>
<organism evidence="6 7">
    <name type="scientific">Beggiatoa leptomitoformis</name>
    <dbReference type="NCBI Taxonomy" id="288004"/>
    <lineage>
        <taxon>Bacteria</taxon>
        <taxon>Pseudomonadati</taxon>
        <taxon>Pseudomonadota</taxon>
        <taxon>Gammaproteobacteria</taxon>
        <taxon>Thiotrichales</taxon>
        <taxon>Thiotrichaceae</taxon>
        <taxon>Beggiatoa</taxon>
    </lineage>
</organism>
<dbReference type="SUPFAM" id="SSF52540">
    <property type="entry name" value="P-loop containing nucleoside triphosphate hydrolases"/>
    <property type="match status" value="1"/>
</dbReference>
<name>A0A2N9YGD6_9GAMM</name>
<evidence type="ECO:0000256" key="1">
    <source>
        <dbReference type="ARBA" id="ARBA00005417"/>
    </source>
</evidence>
<dbReference type="OrthoDB" id="9778870at2"/>
<evidence type="ECO:0000313" key="6">
    <source>
        <dbReference type="EMBL" id="AUI69588.1"/>
    </source>
</evidence>